<sequence length="380" mass="40991">MSGMSNCASERSVRLSRVCGPAISLLKGVSGSGDQVLVDIKSAYILAPQSFPPPTIMDEHLEPNGQAILSPEEQYHYEGPFPDSSYENPKFLSVSVSTVLGSQWNSHGMVDPDLVTTTNNPSNPNDPVPSIITPSNLDLPLDANPPTKMVVDIEGGPQGPIKFLYGIKRTRDNQSIEIIQQNPGSFEKKDRRPKSKVEKPKKVNRPMACNRCNRMKKGCDRGSPCGRCVKRGILCVEQVQTKKPQAENSKKAKLEFDPELLPVIDPTGLTTRLDNGDEGGSNDGGPSNDDGVEDRGGDVEMKNNEGGPSDGGPSNDDGVEDKGDDVEMSDEGGSNDGGRSNDDGVEDRSRSVKRFAVRVLNCVARWATSGRNALSPPKHH</sequence>
<dbReference type="Pfam" id="PF00172">
    <property type="entry name" value="Zn_clus"/>
    <property type="match status" value="1"/>
</dbReference>
<evidence type="ECO:0000256" key="2">
    <source>
        <dbReference type="ARBA" id="ARBA00023242"/>
    </source>
</evidence>
<dbReference type="EMBL" id="RBNI01000379">
    <property type="protein sequence ID" value="RUP51867.1"/>
    <property type="molecule type" value="Genomic_DNA"/>
</dbReference>
<feature type="region of interest" description="Disordered" evidence="3">
    <location>
        <begin position="182"/>
        <end position="203"/>
    </location>
</feature>
<feature type="compositionally biased region" description="Acidic residues" evidence="3">
    <location>
        <begin position="317"/>
        <end position="330"/>
    </location>
</feature>
<dbReference type="GO" id="GO:0005634">
    <property type="term" value="C:nucleus"/>
    <property type="evidence" value="ECO:0007669"/>
    <property type="project" value="UniProtKB-SubCell"/>
</dbReference>
<dbReference type="Proteomes" id="UP000268093">
    <property type="component" value="Unassembled WGS sequence"/>
</dbReference>
<feature type="domain" description="Zn(2)-C6 fungal-type" evidence="4">
    <location>
        <begin position="208"/>
        <end position="237"/>
    </location>
</feature>
<dbReference type="OrthoDB" id="5386330at2759"/>
<name>A0A433DM31_9FUNG</name>
<dbReference type="InterPro" id="IPR001138">
    <property type="entry name" value="Zn2Cys6_DnaBD"/>
</dbReference>
<feature type="compositionally biased region" description="Basic and acidic residues" evidence="3">
    <location>
        <begin position="293"/>
        <end position="303"/>
    </location>
</feature>
<organism evidence="5 6">
    <name type="scientific">Jimgerdemannia flammicorona</name>
    <dbReference type="NCBI Taxonomy" id="994334"/>
    <lineage>
        <taxon>Eukaryota</taxon>
        <taxon>Fungi</taxon>
        <taxon>Fungi incertae sedis</taxon>
        <taxon>Mucoromycota</taxon>
        <taxon>Mucoromycotina</taxon>
        <taxon>Endogonomycetes</taxon>
        <taxon>Endogonales</taxon>
        <taxon>Endogonaceae</taxon>
        <taxon>Jimgerdemannia</taxon>
    </lineage>
</organism>
<feature type="region of interest" description="Disordered" evidence="3">
    <location>
        <begin position="241"/>
        <end position="350"/>
    </location>
</feature>
<comment type="caution">
    <text evidence="5">The sequence shown here is derived from an EMBL/GenBank/DDBJ whole genome shotgun (WGS) entry which is preliminary data.</text>
</comment>
<dbReference type="CDD" id="cd00067">
    <property type="entry name" value="GAL4"/>
    <property type="match status" value="1"/>
</dbReference>
<dbReference type="AlphaFoldDB" id="A0A433DM31"/>
<evidence type="ECO:0000313" key="6">
    <source>
        <dbReference type="Proteomes" id="UP000268093"/>
    </source>
</evidence>
<gene>
    <name evidence="5" type="ORF">BC936DRAFT_145032</name>
</gene>
<dbReference type="PROSITE" id="PS50048">
    <property type="entry name" value="ZN2_CY6_FUNGAL_2"/>
    <property type="match status" value="1"/>
</dbReference>
<proteinExistence type="predicted"/>
<evidence type="ECO:0000313" key="5">
    <source>
        <dbReference type="EMBL" id="RUP51867.1"/>
    </source>
</evidence>
<dbReference type="Gene3D" id="4.10.240.10">
    <property type="entry name" value="Zn(2)-C6 fungal-type DNA-binding domain"/>
    <property type="match status" value="1"/>
</dbReference>
<accession>A0A433DM31</accession>
<protein>
    <recommendedName>
        <fullName evidence="4">Zn(2)-C6 fungal-type domain-containing protein</fullName>
    </recommendedName>
</protein>
<feature type="compositionally biased region" description="Basic and acidic residues" evidence="3">
    <location>
        <begin position="339"/>
        <end position="350"/>
    </location>
</feature>
<dbReference type="SUPFAM" id="SSF57701">
    <property type="entry name" value="Zn2/Cys6 DNA-binding domain"/>
    <property type="match status" value="1"/>
</dbReference>
<keyword evidence="6" id="KW-1185">Reference proteome</keyword>
<evidence type="ECO:0000256" key="1">
    <source>
        <dbReference type="ARBA" id="ARBA00004123"/>
    </source>
</evidence>
<dbReference type="InterPro" id="IPR050613">
    <property type="entry name" value="Sec_Metabolite_Reg"/>
</dbReference>
<dbReference type="SMART" id="SM00066">
    <property type="entry name" value="GAL4"/>
    <property type="match status" value="1"/>
</dbReference>
<dbReference type="PANTHER" id="PTHR31001">
    <property type="entry name" value="UNCHARACTERIZED TRANSCRIPTIONAL REGULATORY PROTEIN"/>
    <property type="match status" value="1"/>
</dbReference>
<evidence type="ECO:0000256" key="3">
    <source>
        <dbReference type="SAM" id="MobiDB-lite"/>
    </source>
</evidence>
<feature type="compositionally biased region" description="Basic and acidic residues" evidence="3">
    <location>
        <begin position="244"/>
        <end position="256"/>
    </location>
</feature>
<reference evidence="5 6" key="1">
    <citation type="journal article" date="2018" name="New Phytol.">
        <title>Phylogenomics of Endogonaceae and evolution of mycorrhizas within Mucoromycota.</title>
        <authorList>
            <person name="Chang Y."/>
            <person name="Desiro A."/>
            <person name="Na H."/>
            <person name="Sandor L."/>
            <person name="Lipzen A."/>
            <person name="Clum A."/>
            <person name="Barry K."/>
            <person name="Grigoriev I.V."/>
            <person name="Martin F.M."/>
            <person name="Stajich J.E."/>
            <person name="Smith M.E."/>
            <person name="Bonito G."/>
            <person name="Spatafora J.W."/>
        </authorList>
    </citation>
    <scope>NUCLEOTIDE SEQUENCE [LARGE SCALE GENOMIC DNA]</scope>
    <source>
        <strain evidence="5 6">GMNB39</strain>
    </source>
</reference>
<evidence type="ECO:0000259" key="4">
    <source>
        <dbReference type="PROSITE" id="PS50048"/>
    </source>
</evidence>
<dbReference type="GO" id="GO:0000981">
    <property type="term" value="F:DNA-binding transcription factor activity, RNA polymerase II-specific"/>
    <property type="evidence" value="ECO:0007669"/>
    <property type="project" value="InterPro"/>
</dbReference>
<feature type="compositionally biased region" description="Low complexity" evidence="3">
    <location>
        <begin position="304"/>
        <end position="316"/>
    </location>
</feature>
<feature type="compositionally biased region" description="Basic and acidic residues" evidence="3">
    <location>
        <begin position="186"/>
        <end position="201"/>
    </location>
</feature>
<keyword evidence="2" id="KW-0539">Nucleus</keyword>
<dbReference type="GO" id="GO:0008270">
    <property type="term" value="F:zinc ion binding"/>
    <property type="evidence" value="ECO:0007669"/>
    <property type="project" value="InterPro"/>
</dbReference>
<comment type="subcellular location">
    <subcellularLocation>
        <location evidence="1">Nucleus</location>
    </subcellularLocation>
</comment>
<dbReference type="InterPro" id="IPR036864">
    <property type="entry name" value="Zn2-C6_fun-type_DNA-bd_sf"/>
</dbReference>